<dbReference type="Proteomes" id="UP000050996">
    <property type="component" value="Unassembled WGS sequence"/>
</dbReference>
<accession>A0A0Q3VFR8</accession>
<comment type="caution">
    <text evidence="2">The sequence shown here is derived from an EMBL/GenBank/DDBJ whole genome shotgun (WGS) entry which is preliminary data.</text>
</comment>
<name>A0A0Q3VFR8_9BACI</name>
<dbReference type="AlphaFoldDB" id="A0A0Q3VFR8"/>
<protein>
    <submittedName>
        <fullName evidence="2">Uncharacterized protein</fullName>
    </submittedName>
</protein>
<proteinExistence type="predicted"/>
<dbReference type="STRING" id="1637975.AN957_05280"/>
<evidence type="ECO:0000313" key="2">
    <source>
        <dbReference type="EMBL" id="KQL18083.1"/>
    </source>
</evidence>
<keyword evidence="1" id="KW-0812">Transmembrane</keyword>
<gene>
    <name evidence="2" type="ORF">AN957_05280</name>
</gene>
<feature type="transmembrane region" description="Helical" evidence="1">
    <location>
        <begin position="62"/>
        <end position="81"/>
    </location>
</feature>
<dbReference type="EMBL" id="LJIX01000006">
    <property type="protein sequence ID" value="KQL18083.1"/>
    <property type="molecule type" value="Genomic_DNA"/>
</dbReference>
<dbReference type="PATRIC" id="fig|1637975.4.peg.755"/>
<keyword evidence="1" id="KW-0472">Membrane</keyword>
<organism evidence="2 3">
    <name type="scientific">Cytobacillus solani</name>
    <dbReference type="NCBI Taxonomy" id="1637975"/>
    <lineage>
        <taxon>Bacteria</taxon>
        <taxon>Bacillati</taxon>
        <taxon>Bacillota</taxon>
        <taxon>Bacilli</taxon>
        <taxon>Bacillales</taxon>
        <taxon>Bacillaceae</taxon>
        <taxon>Cytobacillus</taxon>
    </lineage>
</organism>
<sequence length="311" mass="36304">MSKTPVKFSHFTLNEKLTNQLYLCKSCGGYTLLRMEHCSHCSQAKGYLSMDQFISKKYRLKFQSDVFLLLFLLFIAALFTFNPISIAIIGIIGAAAIILFCIFKLLIRSSEKNYLLMNQATADREKIKRGIHVNKTFAEKKIQDYAYLEAYEILRIIGLFSNDDDTKKLKLTCLNTFIIRKDMQLEMDTVVPTMYSKEFITYLGNAAKVQRHLVNKKVLDYVVTYENEIQEHFSNDIFIIVAGAALRMKQYFLIYEEFIMKYADDLPKERIIRLCTLLDSINSYEIEESKKRAHHLLHTKFNQEPFVMALH</sequence>
<dbReference type="RefSeq" id="WP_053478945.1">
    <property type="nucleotide sequence ID" value="NZ_CP085712.1"/>
</dbReference>
<evidence type="ECO:0000256" key="1">
    <source>
        <dbReference type="SAM" id="Phobius"/>
    </source>
</evidence>
<reference evidence="2 3" key="1">
    <citation type="submission" date="2015-09" db="EMBL/GenBank/DDBJ databases">
        <title>Genome sequencing project for genomic taxonomy and phylogenomics of Bacillus-like bacteria.</title>
        <authorList>
            <person name="Liu B."/>
            <person name="Wang J."/>
            <person name="Zhu Y."/>
            <person name="Liu G."/>
            <person name="Chen Q."/>
            <person name="Chen Z."/>
            <person name="Lan J."/>
            <person name="Che J."/>
            <person name="Ge C."/>
            <person name="Shi H."/>
            <person name="Pan Z."/>
            <person name="Liu X."/>
        </authorList>
    </citation>
    <scope>NUCLEOTIDE SEQUENCE [LARGE SCALE GENOMIC DNA]</scope>
    <source>
        <strain evidence="2 3">FJAT-18043</strain>
    </source>
</reference>
<feature type="transmembrane region" description="Helical" evidence="1">
    <location>
        <begin position="87"/>
        <end position="107"/>
    </location>
</feature>
<evidence type="ECO:0000313" key="3">
    <source>
        <dbReference type="Proteomes" id="UP000050996"/>
    </source>
</evidence>
<keyword evidence="3" id="KW-1185">Reference proteome</keyword>
<keyword evidence="1" id="KW-1133">Transmembrane helix</keyword>